<evidence type="ECO:0000313" key="1">
    <source>
        <dbReference type="EMBL" id="GAV30706.1"/>
    </source>
</evidence>
<name>A0A1Q2YMC0_9ASCO</name>
<keyword evidence="2" id="KW-1185">Reference proteome</keyword>
<evidence type="ECO:0000313" key="2">
    <source>
        <dbReference type="Proteomes" id="UP000186136"/>
    </source>
</evidence>
<comment type="caution">
    <text evidence="1">The sequence shown here is derived from an EMBL/GenBank/DDBJ whole genome shotgun (WGS) entry which is preliminary data.</text>
</comment>
<proteinExistence type="predicted"/>
<sequence>MPLSAESSSTLQVDPNVQLAAETAIAVALAAALPHSSSVAPPNTVSAVPAPAVVAEVALDVAALIVAAALRMPAAPPHMHLQPPLLAVMKLLAAHWHNQRAFGLHSLALPEVRNFFPRPPTSVHQMATSELLST</sequence>
<dbReference type="AlphaFoldDB" id="A0A1Q2YMC0"/>
<dbReference type="Proteomes" id="UP000186136">
    <property type="component" value="Unassembled WGS sequence"/>
</dbReference>
<organism evidence="1 2">
    <name type="scientific">Pichia membranifaciens</name>
    <dbReference type="NCBI Taxonomy" id="4926"/>
    <lineage>
        <taxon>Eukaryota</taxon>
        <taxon>Fungi</taxon>
        <taxon>Dikarya</taxon>
        <taxon>Ascomycota</taxon>
        <taxon>Saccharomycotina</taxon>
        <taxon>Pichiomycetes</taxon>
        <taxon>Pichiales</taxon>
        <taxon>Pichiaceae</taxon>
        <taxon>Pichia</taxon>
    </lineage>
</organism>
<protein>
    <submittedName>
        <fullName evidence="1">Uncharacterized protein</fullName>
    </submittedName>
</protein>
<dbReference type="EMBL" id="BDGI01000279">
    <property type="protein sequence ID" value="GAV30706.1"/>
    <property type="molecule type" value="Genomic_DNA"/>
</dbReference>
<gene>
    <name evidence="1" type="ORF">PMKS-004225</name>
</gene>
<accession>A0A1Q2YMC0</accession>
<reference evidence="1 2" key="1">
    <citation type="submission" date="2016-08" db="EMBL/GenBank/DDBJ databases">
        <title>Whole genome shotgun sequence of Pichia membranifaciens KS47-1.</title>
        <authorList>
            <person name="Konishi M."/>
            <person name="Ishida M."/>
            <person name="Arakawa T."/>
            <person name="Kato Y."/>
            <person name="Horiuchi J."/>
        </authorList>
    </citation>
    <scope>NUCLEOTIDE SEQUENCE [LARGE SCALE GENOMIC DNA]</scope>
    <source>
        <strain evidence="1 2">KS47-1</strain>
    </source>
</reference>